<feature type="compositionally biased region" description="Basic residues" evidence="2">
    <location>
        <begin position="429"/>
        <end position="438"/>
    </location>
</feature>
<feature type="region of interest" description="Disordered" evidence="2">
    <location>
        <begin position="265"/>
        <end position="292"/>
    </location>
</feature>
<feature type="compositionally biased region" description="Basic and acidic residues" evidence="2">
    <location>
        <begin position="439"/>
        <end position="507"/>
    </location>
</feature>
<keyword evidence="1" id="KW-0175">Coiled coil</keyword>
<dbReference type="HOGENOM" id="CLU_037443_0_0_1"/>
<feature type="compositionally biased region" description="Acidic residues" evidence="2">
    <location>
        <begin position="276"/>
        <end position="285"/>
    </location>
</feature>
<reference evidence="4" key="1">
    <citation type="journal article" date="2014" name="Proc. Natl. Acad. Sci. U.S.A.">
        <title>Extensive sampling of basidiomycete genomes demonstrates inadequacy of the white-rot/brown-rot paradigm for wood decay fungi.</title>
        <authorList>
            <person name="Riley R."/>
            <person name="Salamov A.A."/>
            <person name="Brown D.W."/>
            <person name="Nagy L.G."/>
            <person name="Floudas D."/>
            <person name="Held B.W."/>
            <person name="Levasseur A."/>
            <person name="Lombard V."/>
            <person name="Morin E."/>
            <person name="Otillar R."/>
            <person name="Lindquist E.A."/>
            <person name="Sun H."/>
            <person name="LaButti K.M."/>
            <person name="Schmutz J."/>
            <person name="Jabbour D."/>
            <person name="Luo H."/>
            <person name="Baker S.E."/>
            <person name="Pisabarro A.G."/>
            <person name="Walton J.D."/>
            <person name="Blanchette R.A."/>
            <person name="Henrissat B."/>
            <person name="Martin F."/>
            <person name="Cullen D."/>
            <person name="Hibbett D.S."/>
            <person name="Grigoriev I.V."/>
        </authorList>
    </citation>
    <scope>NUCLEOTIDE SEQUENCE [LARGE SCALE GENOMIC DNA]</scope>
    <source>
        <strain evidence="4">CBS 339.88</strain>
    </source>
</reference>
<keyword evidence="4" id="KW-1185">Reference proteome</keyword>
<organism evidence="3 4">
    <name type="scientific">Galerina marginata (strain CBS 339.88)</name>
    <dbReference type="NCBI Taxonomy" id="685588"/>
    <lineage>
        <taxon>Eukaryota</taxon>
        <taxon>Fungi</taxon>
        <taxon>Dikarya</taxon>
        <taxon>Basidiomycota</taxon>
        <taxon>Agaricomycotina</taxon>
        <taxon>Agaricomycetes</taxon>
        <taxon>Agaricomycetidae</taxon>
        <taxon>Agaricales</taxon>
        <taxon>Agaricineae</taxon>
        <taxon>Strophariaceae</taxon>
        <taxon>Galerina</taxon>
    </lineage>
</organism>
<feature type="region of interest" description="Disordered" evidence="2">
    <location>
        <begin position="340"/>
        <end position="373"/>
    </location>
</feature>
<evidence type="ECO:0000313" key="4">
    <source>
        <dbReference type="Proteomes" id="UP000027222"/>
    </source>
</evidence>
<dbReference type="Proteomes" id="UP000027222">
    <property type="component" value="Unassembled WGS sequence"/>
</dbReference>
<proteinExistence type="predicted"/>
<dbReference type="OrthoDB" id="2409325at2759"/>
<feature type="compositionally biased region" description="Gly residues" evidence="2">
    <location>
        <begin position="508"/>
        <end position="519"/>
    </location>
</feature>
<evidence type="ECO:0000313" key="3">
    <source>
        <dbReference type="EMBL" id="KDR74988.1"/>
    </source>
</evidence>
<evidence type="ECO:0000256" key="2">
    <source>
        <dbReference type="SAM" id="MobiDB-lite"/>
    </source>
</evidence>
<gene>
    <name evidence="3" type="ORF">GALMADRAFT_268537</name>
</gene>
<feature type="compositionally biased region" description="Basic and acidic residues" evidence="2">
    <location>
        <begin position="52"/>
        <end position="61"/>
    </location>
</feature>
<feature type="region of interest" description="Disordered" evidence="2">
    <location>
        <begin position="391"/>
        <end position="548"/>
    </location>
</feature>
<dbReference type="STRING" id="685588.A0A067T7P6"/>
<dbReference type="AlphaFoldDB" id="A0A067T7P6"/>
<accession>A0A067T7P6</accession>
<evidence type="ECO:0000256" key="1">
    <source>
        <dbReference type="SAM" id="Coils"/>
    </source>
</evidence>
<protein>
    <submittedName>
        <fullName evidence="3">Uncharacterized protein</fullName>
    </submittedName>
</protein>
<name>A0A067T7P6_GALM3</name>
<sequence>MPEPVIQRIVPGAPPPTPLSKTQKKKRKAKGKSDNDDTPATPTTAATPLVEKIAETPEVRESSLAPELVNRSESQATPLPEEDVLFKPSPIVDLVHKRLKATTKKISRITIYAATDSEKLNDDQKRTLKTLPTLEAVQKELGEVKKAIEVHEAELVQELTAKRHEADKAEKARIADAVSSAEAALVSKTNGVLDLLRLRSSLASGLVDISSNVEAVEIAALISVADALVGEDEERKQTTVKSLLFGQDVDGISSSRLLEISHLAFNSPRAPTPPAAEEEEAEEEEHPTLAESATTDFESVAGAVPPSAGANTLHFMQASELETPSFEEGVEFIEKADAAGHEEPAANGHAAEEPDAAPADVTNGPIDWAADDEGGLPSIAGLQAEFGTSGSVTPAIQEEAAAAAPDVNGHVEGETEQPEDDGFTQARGRGGRGGRGGHRGGDRGGHRGGERGGYRGGDRGGFRGGDRGGYRGGEGRGGHRGGERGGFRGGDRGGFRGGERGGFRGGERGGFSGRGSGGEWRGEGRGGRGRGRGGDRGGAPATPTTPAA</sequence>
<feature type="compositionally biased region" description="Low complexity" evidence="2">
    <location>
        <begin position="38"/>
        <end position="48"/>
    </location>
</feature>
<feature type="coiled-coil region" evidence="1">
    <location>
        <begin position="134"/>
        <end position="172"/>
    </location>
</feature>
<feature type="region of interest" description="Disordered" evidence="2">
    <location>
        <begin position="1"/>
        <end position="77"/>
    </location>
</feature>
<dbReference type="EMBL" id="KL142381">
    <property type="protein sequence ID" value="KDR74988.1"/>
    <property type="molecule type" value="Genomic_DNA"/>
</dbReference>